<organism evidence="1 2">
    <name type="scientific">Mycolicibacter kumamotonensis</name>
    <dbReference type="NCBI Taxonomy" id="354243"/>
    <lineage>
        <taxon>Bacteria</taxon>
        <taxon>Bacillati</taxon>
        <taxon>Actinomycetota</taxon>
        <taxon>Actinomycetes</taxon>
        <taxon>Mycobacteriales</taxon>
        <taxon>Mycobacteriaceae</taxon>
        <taxon>Mycolicibacter</taxon>
    </lineage>
</organism>
<sequence length="324" mass="33584">MVVIQGHQLFADELTRLAGEISDPGLSSIAADVGAPLQVAVHGRRGVGRRTVAAALAAAGVCVADRPGAPADAVVYVVAEAVKPEDTAAVRAARPRPVLVVLNKADLAGHCGVTAVAAATGAPAESMSALFALAALGRLDGGLWAALRGVAARPADVSCAERFAECPHGVPRSVRRRLCDTVDLSGIERLLELARRGGTVTQARTTLRRLSGVDGLVARLAGLGAGVRHRRISEAVARLEALAVGRDFAGRVDEFLTCEATVAARMAAAEAAVGELRPPGEPVLRRACRWQTYRRGPVGIAERACAGDITRGSLRAWAATRSRS</sequence>
<dbReference type="InterPro" id="IPR027417">
    <property type="entry name" value="P-loop_NTPase"/>
</dbReference>
<protein>
    <submittedName>
        <fullName evidence="1">Uncharacterized protein</fullName>
    </submittedName>
</protein>
<dbReference type="EMBL" id="MVHU01000037">
    <property type="protein sequence ID" value="ORA77057.1"/>
    <property type="molecule type" value="Genomic_DNA"/>
</dbReference>
<gene>
    <name evidence="1" type="ORF">BST28_19270</name>
</gene>
<evidence type="ECO:0000313" key="2">
    <source>
        <dbReference type="Proteomes" id="UP000192713"/>
    </source>
</evidence>
<dbReference type="AlphaFoldDB" id="A0A1X0DXI6"/>
<proteinExistence type="predicted"/>
<dbReference type="Proteomes" id="UP000192713">
    <property type="component" value="Unassembled WGS sequence"/>
</dbReference>
<reference evidence="1 2" key="1">
    <citation type="submission" date="2017-02" db="EMBL/GenBank/DDBJ databases">
        <title>The new phylogeny of genus Mycobacterium.</title>
        <authorList>
            <person name="Tortoli E."/>
            <person name="Trovato A."/>
            <person name="Cirillo D.M."/>
        </authorList>
    </citation>
    <scope>NUCLEOTIDE SEQUENCE [LARGE SCALE GENOMIC DNA]</scope>
    <source>
        <strain evidence="1 2">DSM 45093</strain>
    </source>
</reference>
<dbReference type="SUPFAM" id="SSF52540">
    <property type="entry name" value="P-loop containing nucleoside triphosphate hydrolases"/>
    <property type="match status" value="1"/>
</dbReference>
<evidence type="ECO:0000313" key="1">
    <source>
        <dbReference type="EMBL" id="ORA77057.1"/>
    </source>
</evidence>
<accession>A0A1X0DXI6</accession>
<comment type="caution">
    <text evidence="1">The sequence shown here is derived from an EMBL/GenBank/DDBJ whole genome shotgun (WGS) entry which is preliminary data.</text>
</comment>
<name>A0A1X0DXI6_9MYCO</name>